<comment type="caution">
    <text evidence="1">The sequence shown here is derived from an EMBL/GenBank/DDBJ whole genome shotgun (WGS) entry which is preliminary data.</text>
</comment>
<evidence type="ECO:0000313" key="1">
    <source>
        <dbReference type="EMBL" id="GAA4444125.1"/>
    </source>
</evidence>
<keyword evidence="2" id="KW-1185">Reference proteome</keyword>
<sequence>MLPDKPSEIRRAKQTLASVYRDREIMLVSFLRGKESGGGEKCQREIAIGDYDLGPLLK</sequence>
<name>A0ABP8M417_9BACT</name>
<dbReference type="EMBL" id="BAABGA010000006">
    <property type="protein sequence ID" value="GAA4444125.1"/>
    <property type="molecule type" value="Genomic_DNA"/>
</dbReference>
<protein>
    <submittedName>
        <fullName evidence="1">Uncharacterized protein</fullName>
    </submittedName>
</protein>
<organism evidence="1 2">
    <name type="scientific">Novipirellula rosea</name>
    <dbReference type="NCBI Taxonomy" id="1031540"/>
    <lineage>
        <taxon>Bacteria</taxon>
        <taxon>Pseudomonadati</taxon>
        <taxon>Planctomycetota</taxon>
        <taxon>Planctomycetia</taxon>
        <taxon>Pirellulales</taxon>
        <taxon>Pirellulaceae</taxon>
        <taxon>Novipirellula</taxon>
    </lineage>
</organism>
<reference evidence="2" key="1">
    <citation type="journal article" date="2019" name="Int. J. Syst. Evol. Microbiol.">
        <title>The Global Catalogue of Microorganisms (GCM) 10K type strain sequencing project: providing services to taxonomists for standard genome sequencing and annotation.</title>
        <authorList>
            <consortium name="The Broad Institute Genomics Platform"/>
            <consortium name="The Broad Institute Genome Sequencing Center for Infectious Disease"/>
            <person name="Wu L."/>
            <person name="Ma J."/>
        </authorList>
    </citation>
    <scope>NUCLEOTIDE SEQUENCE [LARGE SCALE GENOMIC DNA]</scope>
    <source>
        <strain evidence="2">JCM 17759</strain>
    </source>
</reference>
<proteinExistence type="predicted"/>
<accession>A0ABP8M417</accession>
<evidence type="ECO:0000313" key="2">
    <source>
        <dbReference type="Proteomes" id="UP001500840"/>
    </source>
</evidence>
<gene>
    <name evidence="1" type="ORF">GCM10023156_02060</name>
</gene>
<dbReference type="Proteomes" id="UP001500840">
    <property type="component" value="Unassembled WGS sequence"/>
</dbReference>